<evidence type="ECO:0000256" key="1">
    <source>
        <dbReference type="SAM" id="MobiDB-lite"/>
    </source>
</evidence>
<dbReference type="AlphaFoldDB" id="A0A7S3PWV9"/>
<evidence type="ECO:0008006" key="4">
    <source>
        <dbReference type="Google" id="ProtNLM"/>
    </source>
</evidence>
<keyword evidence="2" id="KW-1133">Transmembrane helix</keyword>
<dbReference type="EMBL" id="HBIO01004583">
    <property type="protein sequence ID" value="CAE0458308.1"/>
    <property type="molecule type" value="Transcribed_RNA"/>
</dbReference>
<gene>
    <name evidence="3" type="ORF">CDEB00056_LOCUS3149</name>
</gene>
<feature type="region of interest" description="Disordered" evidence="1">
    <location>
        <begin position="424"/>
        <end position="542"/>
    </location>
</feature>
<name>A0A7S3PWV9_9STRA</name>
<feature type="transmembrane region" description="Helical" evidence="2">
    <location>
        <begin position="304"/>
        <end position="329"/>
    </location>
</feature>
<feature type="compositionally biased region" description="Polar residues" evidence="1">
    <location>
        <begin position="512"/>
        <end position="532"/>
    </location>
</feature>
<organism evidence="3">
    <name type="scientific">Chaetoceros debilis</name>
    <dbReference type="NCBI Taxonomy" id="122233"/>
    <lineage>
        <taxon>Eukaryota</taxon>
        <taxon>Sar</taxon>
        <taxon>Stramenopiles</taxon>
        <taxon>Ochrophyta</taxon>
        <taxon>Bacillariophyta</taxon>
        <taxon>Coscinodiscophyceae</taxon>
        <taxon>Chaetocerotophycidae</taxon>
        <taxon>Chaetocerotales</taxon>
        <taxon>Chaetocerotaceae</taxon>
        <taxon>Chaetoceros</taxon>
    </lineage>
</organism>
<evidence type="ECO:0000313" key="3">
    <source>
        <dbReference type="EMBL" id="CAE0458308.1"/>
    </source>
</evidence>
<feature type="region of interest" description="Disordered" evidence="1">
    <location>
        <begin position="1"/>
        <end position="46"/>
    </location>
</feature>
<feature type="compositionally biased region" description="Polar residues" evidence="1">
    <location>
        <begin position="199"/>
        <end position="209"/>
    </location>
</feature>
<keyword evidence="2" id="KW-0472">Membrane</keyword>
<feature type="compositionally biased region" description="Basic and acidic residues" evidence="1">
    <location>
        <begin position="1"/>
        <end position="11"/>
    </location>
</feature>
<proteinExistence type="predicted"/>
<accession>A0A7S3PWV9</accession>
<keyword evidence="2" id="KW-0812">Transmembrane</keyword>
<feature type="compositionally biased region" description="Basic and acidic residues" evidence="1">
    <location>
        <begin position="172"/>
        <end position="185"/>
    </location>
</feature>
<feature type="compositionally biased region" description="Low complexity" evidence="1">
    <location>
        <begin position="476"/>
        <end position="491"/>
    </location>
</feature>
<evidence type="ECO:0000256" key="2">
    <source>
        <dbReference type="SAM" id="Phobius"/>
    </source>
</evidence>
<protein>
    <recommendedName>
        <fullName evidence="4">LRAT domain-containing protein</fullName>
    </recommendedName>
</protein>
<feature type="transmembrane region" description="Helical" evidence="2">
    <location>
        <begin position="349"/>
        <end position="369"/>
    </location>
</feature>
<sequence>MFKFNKDEAKNNGKQQADKDDEEPEEAGYSSVFTDPDEEYTPDGQEKLEKENIEFSQNCMTRGDAGNGSDFMKGGDGDLLAPFPSDGYYTDGNNSNADGITDHRQEEMMGGNNKEELSDGTIRPGDHVFVLVRRSFGIGTYQKHGIVLSVVQSEDGSGDISDATIASFYHKDSRDREASDARREGESEEWNDDSLLNEGRSSARQSQETTAGVRSESLFAFSINTRGKIQKVKYGQTLARRILSRPGTATSCAPDERGLVLARVKYLLEHPEMLPEFQRMSANDECASVWCRIGRWCTLQGASILHIMIVGHAGGAAVGGLVATNVSFWAPMPGFWGSVGYWWYVPATVAYPILVPILIGFGLVSLLPLEVLRRYRKKWAEISAEMNVDFWANTDEEVREYYYETSACTDDEWMKKFFINDADDQKNQDNDERGKYMPLSGDGGLNAVGDNSDDDLGDDETEAETTKRMSAEYGLSSSTSTSRYTDDASSSQQESKFREQWSGMMDKFKPRNSFQNSKTGTSTQDNVATNNHLSRDLLSAEM</sequence>
<reference evidence="3" key="1">
    <citation type="submission" date="2021-01" db="EMBL/GenBank/DDBJ databases">
        <authorList>
            <person name="Corre E."/>
            <person name="Pelletier E."/>
            <person name="Niang G."/>
            <person name="Scheremetjew M."/>
            <person name="Finn R."/>
            <person name="Kale V."/>
            <person name="Holt S."/>
            <person name="Cochrane G."/>
            <person name="Meng A."/>
            <person name="Brown T."/>
            <person name="Cohen L."/>
        </authorList>
    </citation>
    <scope>NUCLEOTIDE SEQUENCE</scope>
    <source>
        <strain evidence="3">MM31A-1</strain>
    </source>
</reference>
<feature type="compositionally biased region" description="Basic and acidic residues" evidence="1">
    <location>
        <begin position="424"/>
        <end position="435"/>
    </location>
</feature>
<feature type="region of interest" description="Disordered" evidence="1">
    <location>
        <begin position="172"/>
        <end position="209"/>
    </location>
</feature>
<feature type="compositionally biased region" description="Acidic residues" evidence="1">
    <location>
        <begin position="451"/>
        <end position="463"/>
    </location>
</feature>